<dbReference type="Gene3D" id="2.60.120.290">
    <property type="entry name" value="Spermadhesin, CUB domain"/>
    <property type="match status" value="1"/>
</dbReference>
<evidence type="ECO:0000313" key="2">
    <source>
        <dbReference type="WBParaSite" id="L893_g20212.t1"/>
    </source>
</evidence>
<dbReference type="Proteomes" id="UP000095287">
    <property type="component" value="Unplaced"/>
</dbReference>
<dbReference type="WBParaSite" id="L893_g20212.t1">
    <property type="protein sequence ID" value="L893_g20212.t1"/>
    <property type="gene ID" value="L893_g20212"/>
</dbReference>
<accession>A0A1I7YVC1</accession>
<name>A0A1I7YVC1_9BILA</name>
<dbReference type="InterPro" id="IPR035914">
    <property type="entry name" value="Sperma_CUB_dom_sf"/>
</dbReference>
<keyword evidence="1" id="KW-1185">Reference proteome</keyword>
<organism evidence="1 2">
    <name type="scientific">Steinernema glaseri</name>
    <dbReference type="NCBI Taxonomy" id="37863"/>
    <lineage>
        <taxon>Eukaryota</taxon>
        <taxon>Metazoa</taxon>
        <taxon>Ecdysozoa</taxon>
        <taxon>Nematoda</taxon>
        <taxon>Chromadorea</taxon>
        <taxon>Rhabditida</taxon>
        <taxon>Tylenchina</taxon>
        <taxon>Panagrolaimomorpha</taxon>
        <taxon>Strongyloidoidea</taxon>
        <taxon>Steinernematidae</taxon>
        <taxon>Steinernema</taxon>
    </lineage>
</organism>
<dbReference type="AlphaFoldDB" id="A0A1I7YVC1"/>
<evidence type="ECO:0000313" key="1">
    <source>
        <dbReference type="Proteomes" id="UP000095287"/>
    </source>
</evidence>
<reference evidence="2" key="1">
    <citation type="submission" date="2016-11" db="UniProtKB">
        <authorList>
            <consortium name="WormBaseParasite"/>
        </authorList>
    </citation>
    <scope>IDENTIFICATION</scope>
</reference>
<dbReference type="SUPFAM" id="SSF49854">
    <property type="entry name" value="Spermadhesin, CUB domain"/>
    <property type="match status" value="1"/>
</dbReference>
<protein>
    <submittedName>
        <fullName evidence="2">CUB domain-containing protein</fullName>
    </submittedName>
</protein>
<sequence>TYHIYAPIGSTLQFSVNFIGANGQNDYHCHDQCLYGALTIKGISDSWKPQGMRFCCPAQYNQFMNTTSNLLLLQPTNNYYYTDFSVQYKIA</sequence>
<proteinExistence type="predicted"/>